<evidence type="ECO:0000313" key="2">
    <source>
        <dbReference type="EMBL" id="SKD10708.1"/>
    </source>
</evidence>
<dbReference type="RefSeq" id="NP_001402593.1">
    <property type="nucleotide sequence ID" value="NM_001415263.1"/>
</dbReference>
<dbReference type="AlphaFoldDB" id="A0A1T5PD71"/>
<dbReference type="OrthoDB" id="2192317at2759"/>
<keyword evidence="1" id="KW-0812">Transmembrane</keyword>
<dbReference type="EMBL" id="AL590449">
    <property type="protein sequence ID" value="SKD10708.1"/>
    <property type="molecule type" value="Genomic_DNA"/>
</dbReference>
<feature type="transmembrane region" description="Helical" evidence="1">
    <location>
        <begin position="103"/>
        <end position="126"/>
    </location>
</feature>
<reference evidence="2 3" key="1">
    <citation type="journal article" date="2001" name="Nature">
        <title>Genome sequence and gene compaction of the eukaryote parasite Encephalitozoon cuniculi.</title>
        <authorList>
            <person name="Katinka M.D."/>
            <person name="Duprat S."/>
            <person name="Cornillot E."/>
            <person name="Metenier G."/>
            <person name="Thomarat F."/>
            <person name="Prensier G."/>
            <person name="Barbe V."/>
            <person name="Peyretaillade E."/>
            <person name="Brottier P."/>
            <person name="Wincker P."/>
            <person name="Delbac F."/>
            <person name="El Alaoui H."/>
            <person name="Peyret P."/>
            <person name="Saurin W."/>
            <person name="Gouy M."/>
            <person name="Weissenbach J."/>
            <person name="Vivares C.P."/>
        </authorList>
    </citation>
    <scope>NUCLEOTIDE SEQUENCE [LARGE SCALE GENOMIC DNA]</scope>
    <source>
        <strain evidence="2 3">GB-M1</strain>
    </source>
</reference>
<keyword evidence="1" id="KW-1133">Transmembrane helix</keyword>
<sequence>MLFKDKLEMVTSFLALILMVSTAPRYFYGNQVLVAIVTYSTFVSFMKPIAKRGKLYFRIVNVLHVIAKIVTLIAFFVVMNNVFVMRIGYRNCSRCSVMSMLDVAASILFLAYYSAYSTAFVFFFSVSNK</sequence>
<dbReference type="KEGG" id="ecu:ECU10_0805"/>
<evidence type="ECO:0000256" key="1">
    <source>
        <dbReference type="SAM" id="Phobius"/>
    </source>
</evidence>
<name>A0A1T5PD71_ENCCU</name>
<gene>
    <name evidence="2" type="ordered locus">ECU10_0805</name>
</gene>
<evidence type="ECO:0000313" key="3">
    <source>
        <dbReference type="Proteomes" id="UP000000819"/>
    </source>
</evidence>
<accession>A0A1T5PD71</accession>
<keyword evidence="3" id="KW-1185">Reference proteome</keyword>
<dbReference type="InParanoid" id="A0A1T5PD71"/>
<keyword evidence="1" id="KW-0472">Membrane</keyword>
<organism evidence="2 3">
    <name type="scientific">Encephalitozoon cuniculi (strain GB-M1)</name>
    <name type="common">Microsporidian parasite</name>
    <dbReference type="NCBI Taxonomy" id="284813"/>
    <lineage>
        <taxon>Eukaryota</taxon>
        <taxon>Fungi</taxon>
        <taxon>Fungi incertae sedis</taxon>
        <taxon>Microsporidia</taxon>
        <taxon>Unikaryonidae</taxon>
        <taxon>Encephalitozoon</taxon>
    </lineage>
</organism>
<proteinExistence type="predicted"/>
<dbReference type="GeneID" id="77136425"/>
<protein>
    <submittedName>
        <fullName evidence="2">ECU10_0805 protein</fullName>
    </submittedName>
</protein>
<dbReference type="Proteomes" id="UP000000819">
    <property type="component" value="Chromosome X"/>
</dbReference>
<reference evidence="2 3" key="2">
    <citation type="journal article" date="2009" name="BMC Genomics">
        <title>Identification of transcriptional signals in Encephalitozoon cuniculi widespread among Microsporidia phylum: support for accurate structural genome annotation.</title>
        <authorList>
            <person name="Peyretaillade E."/>
            <person name="Goncalves O."/>
            <person name="Terrat S."/>
            <person name="Dugat-Bony E."/>
            <person name="Wincker P."/>
            <person name="Cornman R.S."/>
            <person name="Evans J.D."/>
            <person name="Delbac F."/>
            <person name="Peyret P."/>
        </authorList>
    </citation>
    <scope>NUCLEOTIDE SEQUENCE [LARGE SCALE GENOMIC DNA]</scope>
    <source>
        <strain evidence="2 3">GB-M1</strain>
    </source>
</reference>
<feature type="transmembrane region" description="Helical" evidence="1">
    <location>
        <begin position="62"/>
        <end position="83"/>
    </location>
</feature>